<keyword evidence="9" id="KW-1185">Reference proteome</keyword>
<dbReference type="GO" id="GO:0004519">
    <property type="term" value="F:endonuclease activity"/>
    <property type="evidence" value="ECO:0007669"/>
    <property type="project" value="UniProtKB-KW"/>
</dbReference>
<keyword evidence="1" id="KW-0808">Transferase</keyword>
<dbReference type="EMBL" id="JBEAFC010000009">
    <property type="protein sequence ID" value="KAL1540749.1"/>
    <property type="molecule type" value="Genomic_DNA"/>
</dbReference>
<dbReference type="InterPro" id="IPR041373">
    <property type="entry name" value="RT_RNaseH"/>
</dbReference>
<dbReference type="InterPro" id="IPR043502">
    <property type="entry name" value="DNA/RNA_pol_sf"/>
</dbReference>
<accession>A0ABD1G9I3</accession>
<dbReference type="InterPro" id="IPR050951">
    <property type="entry name" value="Retrovirus_Pol_polyprotein"/>
</dbReference>
<organism evidence="8 9">
    <name type="scientific">Salvia divinorum</name>
    <name type="common">Maria pastora</name>
    <name type="synonym">Diviner's sage</name>
    <dbReference type="NCBI Taxonomy" id="28513"/>
    <lineage>
        <taxon>Eukaryota</taxon>
        <taxon>Viridiplantae</taxon>
        <taxon>Streptophyta</taxon>
        <taxon>Embryophyta</taxon>
        <taxon>Tracheophyta</taxon>
        <taxon>Spermatophyta</taxon>
        <taxon>Magnoliopsida</taxon>
        <taxon>eudicotyledons</taxon>
        <taxon>Gunneridae</taxon>
        <taxon>Pentapetalae</taxon>
        <taxon>asterids</taxon>
        <taxon>lamiids</taxon>
        <taxon>Lamiales</taxon>
        <taxon>Lamiaceae</taxon>
        <taxon>Nepetoideae</taxon>
        <taxon>Mentheae</taxon>
        <taxon>Salviinae</taxon>
        <taxon>Salvia</taxon>
        <taxon>Salvia subgen. Calosphace</taxon>
    </lineage>
</organism>
<keyword evidence="2" id="KW-0548">Nucleotidyltransferase</keyword>
<dbReference type="InterPro" id="IPR043128">
    <property type="entry name" value="Rev_trsase/Diguanyl_cyclase"/>
</dbReference>
<dbReference type="Proteomes" id="UP001567538">
    <property type="component" value="Unassembled WGS sequence"/>
</dbReference>
<evidence type="ECO:0000256" key="2">
    <source>
        <dbReference type="ARBA" id="ARBA00022695"/>
    </source>
</evidence>
<evidence type="ECO:0000256" key="4">
    <source>
        <dbReference type="ARBA" id="ARBA00022759"/>
    </source>
</evidence>
<feature type="domain" description="Reverse transcriptase RNase H-like" evidence="7">
    <location>
        <begin position="141"/>
        <end position="241"/>
    </location>
</feature>
<keyword evidence="6" id="KW-0695">RNA-directed DNA polymerase</keyword>
<evidence type="ECO:0000256" key="6">
    <source>
        <dbReference type="ARBA" id="ARBA00022918"/>
    </source>
</evidence>
<proteinExistence type="predicted"/>
<evidence type="ECO:0000313" key="8">
    <source>
        <dbReference type="EMBL" id="KAL1540749.1"/>
    </source>
</evidence>
<evidence type="ECO:0000313" key="9">
    <source>
        <dbReference type="Proteomes" id="UP001567538"/>
    </source>
</evidence>
<dbReference type="AlphaFoldDB" id="A0ABD1G9I3"/>
<keyword evidence="3" id="KW-0540">Nuclease</keyword>
<dbReference type="Gene3D" id="3.30.70.270">
    <property type="match status" value="2"/>
</dbReference>
<evidence type="ECO:0000256" key="1">
    <source>
        <dbReference type="ARBA" id="ARBA00022679"/>
    </source>
</evidence>
<evidence type="ECO:0000256" key="5">
    <source>
        <dbReference type="ARBA" id="ARBA00022801"/>
    </source>
</evidence>
<dbReference type="GO" id="GO:0003964">
    <property type="term" value="F:RNA-directed DNA polymerase activity"/>
    <property type="evidence" value="ECO:0007669"/>
    <property type="project" value="UniProtKB-KW"/>
</dbReference>
<dbReference type="FunFam" id="3.30.70.270:FF:000020">
    <property type="entry name" value="Transposon Tf2-6 polyprotein-like Protein"/>
    <property type="match status" value="1"/>
</dbReference>
<name>A0ABD1G9I3_SALDI</name>
<evidence type="ECO:0000259" key="7">
    <source>
        <dbReference type="Pfam" id="PF17917"/>
    </source>
</evidence>
<reference evidence="8 9" key="1">
    <citation type="submission" date="2024-06" db="EMBL/GenBank/DDBJ databases">
        <title>A chromosome level genome sequence of Diviner's sage (Salvia divinorum).</title>
        <authorList>
            <person name="Ford S.A."/>
            <person name="Ro D.-K."/>
            <person name="Ness R.W."/>
            <person name="Phillips M.A."/>
        </authorList>
    </citation>
    <scope>NUCLEOTIDE SEQUENCE [LARGE SCALE GENOMIC DNA]</scope>
    <source>
        <strain evidence="8">SAF-2024a</strain>
        <tissue evidence="8">Leaf</tissue>
    </source>
</reference>
<keyword evidence="4" id="KW-0255">Endonuclease</keyword>
<sequence length="482" mass="56241">MDDFTVYGDSFNSCLHHLDVVLERCREKNSILNFEKCHFMVPKGIVLGHIVLERDIQVDQTKVEVISKLPYTTNQKDIHGFLGHAGFYRRFIKDFAKVAQQLTRLLQNDVEFIFDDTCKAAFQLLKDKLVSAPIIRVPNWDLPFEVMCDASDYAVGAVLEQRIEWKSCIIYYTSKTLNQAQKNYDTTEKEMLATVYSFEKFRQYLLGARVIVYTDHAVIKYLIAKKESKPRLIRWVLLLQELDWDIEDKRGIENKVADYLSRIMQEVNEDEIPDMFPKEHLCSVKFSFQQINWESIMKLTGQGETVKGKEKFGRELWFADLANYLVTGEVPSTPDITRAQRMKIRSKMKYYFWDDLYFGKMCHLPLEIKHRAYWAVHQINLDVEAFEEEGSYNFRNSRNSDWKSTVLLFQSRLKLMPGKLKSKWSGPYIITAIHSNGAVEISGSAPNSEPFTVNGHRLKVFRDKTEVCVVEELPLHTYRVNA</sequence>
<dbReference type="SUPFAM" id="SSF56672">
    <property type="entry name" value="DNA/RNA polymerases"/>
    <property type="match status" value="1"/>
</dbReference>
<dbReference type="GO" id="GO:0016787">
    <property type="term" value="F:hydrolase activity"/>
    <property type="evidence" value="ECO:0007669"/>
    <property type="project" value="UniProtKB-KW"/>
</dbReference>
<dbReference type="PANTHER" id="PTHR37984:SF5">
    <property type="entry name" value="PROTEIN NYNRIN-LIKE"/>
    <property type="match status" value="1"/>
</dbReference>
<dbReference type="CDD" id="cd09274">
    <property type="entry name" value="RNase_HI_RT_Ty3"/>
    <property type="match status" value="1"/>
</dbReference>
<keyword evidence="5" id="KW-0378">Hydrolase</keyword>
<protein>
    <recommendedName>
        <fullName evidence="7">Reverse transcriptase RNase H-like domain-containing protein</fullName>
    </recommendedName>
</protein>
<comment type="caution">
    <text evidence="8">The sequence shown here is derived from an EMBL/GenBank/DDBJ whole genome shotgun (WGS) entry which is preliminary data.</text>
</comment>
<evidence type="ECO:0000256" key="3">
    <source>
        <dbReference type="ARBA" id="ARBA00022722"/>
    </source>
</evidence>
<gene>
    <name evidence="8" type="ORF">AAHA92_25059</name>
</gene>
<dbReference type="Pfam" id="PF17917">
    <property type="entry name" value="RT_RNaseH"/>
    <property type="match status" value="1"/>
</dbReference>
<dbReference type="PANTHER" id="PTHR37984">
    <property type="entry name" value="PROTEIN CBG26694"/>
    <property type="match status" value="1"/>
</dbReference>